<protein>
    <submittedName>
        <fullName evidence="1">Uncharacterized protein</fullName>
    </submittedName>
</protein>
<proteinExistence type="predicted"/>
<gene>
    <name evidence="1" type="ORF">M23134_04493</name>
</gene>
<dbReference type="EMBL" id="AAWS01000050">
    <property type="protein sequence ID" value="EAY25313.1"/>
    <property type="molecule type" value="Genomic_DNA"/>
</dbReference>
<dbReference type="AlphaFoldDB" id="A1ZW75"/>
<organism evidence="1 2">
    <name type="scientific">Microscilla marina ATCC 23134</name>
    <dbReference type="NCBI Taxonomy" id="313606"/>
    <lineage>
        <taxon>Bacteria</taxon>
        <taxon>Pseudomonadati</taxon>
        <taxon>Bacteroidota</taxon>
        <taxon>Cytophagia</taxon>
        <taxon>Cytophagales</taxon>
        <taxon>Microscillaceae</taxon>
        <taxon>Microscilla</taxon>
    </lineage>
</organism>
<comment type="caution">
    <text evidence="1">The sequence shown here is derived from an EMBL/GenBank/DDBJ whole genome shotgun (WGS) entry which is preliminary data.</text>
</comment>
<dbReference type="Proteomes" id="UP000004095">
    <property type="component" value="Unassembled WGS sequence"/>
</dbReference>
<evidence type="ECO:0000313" key="1">
    <source>
        <dbReference type="EMBL" id="EAY25313.1"/>
    </source>
</evidence>
<keyword evidence="2" id="KW-1185">Reference proteome</keyword>
<reference evidence="1 2" key="1">
    <citation type="submission" date="2007-01" db="EMBL/GenBank/DDBJ databases">
        <authorList>
            <person name="Haygood M."/>
            <person name="Podell S."/>
            <person name="Anderson C."/>
            <person name="Hopkinson B."/>
            <person name="Roe K."/>
            <person name="Barbeau K."/>
            <person name="Gaasterland T."/>
            <person name="Ferriera S."/>
            <person name="Johnson J."/>
            <person name="Kravitz S."/>
            <person name="Beeson K."/>
            <person name="Sutton G."/>
            <person name="Rogers Y.-H."/>
            <person name="Friedman R."/>
            <person name="Frazier M."/>
            <person name="Venter J.C."/>
        </authorList>
    </citation>
    <scope>NUCLEOTIDE SEQUENCE [LARGE SCALE GENOMIC DNA]</scope>
    <source>
        <strain evidence="1 2">ATCC 23134</strain>
    </source>
</reference>
<sequence>MVIARNHSSIKAMKPIIDKALASPEYISRLAKLAPKFRMQGIPAQAHTMKNSYLKMLGGKPFNSANYPHFLERHHLNYFNFKPHISGPGGVPITSADPMYQRLMNRYKNEVLKDLKDLEPLKKTKTITHAGDDYKFRLKNTKVEQGFWDDTVGLDDLKRYLDDALDKLHAENRLPLGDGFNRTAVGSPKIPVTVATKPKSAAAGGGYEVGSFFPNSQKGSDIITLSKDEMLTLHSLFIKRS</sequence>
<accession>A1ZW75</accession>
<name>A1ZW75_MICM2</name>
<evidence type="ECO:0000313" key="2">
    <source>
        <dbReference type="Proteomes" id="UP000004095"/>
    </source>
</evidence>